<gene>
    <name evidence="2" type="ORF">BU058_12405</name>
</gene>
<dbReference type="AlphaFoldDB" id="A0A9Q6HM62"/>
<dbReference type="Pfam" id="PF12146">
    <property type="entry name" value="Hydrolase_4"/>
    <property type="match status" value="1"/>
</dbReference>
<dbReference type="RefSeq" id="WP_107545385.1">
    <property type="nucleotide sequence ID" value="NZ_PZFQ01000055.1"/>
</dbReference>
<dbReference type="Gene3D" id="3.40.50.1820">
    <property type="entry name" value="alpha/beta hydrolase"/>
    <property type="match status" value="1"/>
</dbReference>
<comment type="caution">
    <text evidence="2">The sequence shown here is derived from an EMBL/GenBank/DDBJ whole genome shotgun (WGS) entry which is preliminary data.</text>
</comment>
<sequence length="276" mass="31428">MNYIKYLTSKDGTRLYTKINEVKVAKANIIIVHGLAEHLDRYDEITEYLNAKQFNVIRYDQRGHGRSDGQQTYFSHVEEIVEDLSTIIGEVKVNYGGGVYLIGHSMGGYTVTLYGTQHPNIIDGIITSGALTRYNYELFGELDRSMSSQTYIDNALGEGVCSDKSVITKYKLDDLNAKQISMGLIYTLMDGVQYLKNHADEFKAHILILHGKDDGLVSYKDSMQLYEEIASKHKSLHIYDGLQHEIFNESSYNQSIFREITDWLENEILQGNKAIQ</sequence>
<dbReference type="InterPro" id="IPR029058">
    <property type="entry name" value="AB_hydrolase_fold"/>
</dbReference>
<evidence type="ECO:0000313" key="3">
    <source>
        <dbReference type="Proteomes" id="UP000241960"/>
    </source>
</evidence>
<dbReference type="PRINTS" id="PR00111">
    <property type="entry name" value="ABHYDROLASE"/>
</dbReference>
<dbReference type="SUPFAM" id="SSF53474">
    <property type="entry name" value="alpha/beta-Hydrolases"/>
    <property type="match status" value="1"/>
</dbReference>
<name>A0A9Q6HM62_9STAP</name>
<dbReference type="InterPro" id="IPR051044">
    <property type="entry name" value="MAG_DAG_Lipase"/>
</dbReference>
<evidence type="ECO:0000313" key="2">
    <source>
        <dbReference type="EMBL" id="PTI73943.1"/>
    </source>
</evidence>
<protein>
    <submittedName>
        <fullName evidence="2">Lysophospholipase</fullName>
    </submittedName>
</protein>
<organism evidence="2 3">
    <name type="scientific">Staphylococcus succinus</name>
    <dbReference type="NCBI Taxonomy" id="61015"/>
    <lineage>
        <taxon>Bacteria</taxon>
        <taxon>Bacillati</taxon>
        <taxon>Bacillota</taxon>
        <taxon>Bacilli</taxon>
        <taxon>Bacillales</taxon>
        <taxon>Staphylococcaceae</taxon>
        <taxon>Staphylococcus</taxon>
    </lineage>
</organism>
<proteinExistence type="predicted"/>
<dbReference type="InterPro" id="IPR000073">
    <property type="entry name" value="AB_hydrolase_1"/>
</dbReference>
<dbReference type="InterPro" id="IPR022742">
    <property type="entry name" value="Hydrolase_4"/>
</dbReference>
<dbReference type="PANTHER" id="PTHR11614">
    <property type="entry name" value="PHOSPHOLIPASE-RELATED"/>
    <property type="match status" value="1"/>
</dbReference>
<dbReference type="EMBL" id="PZFQ01000055">
    <property type="protein sequence ID" value="PTI73943.1"/>
    <property type="molecule type" value="Genomic_DNA"/>
</dbReference>
<dbReference type="Proteomes" id="UP000241960">
    <property type="component" value="Unassembled WGS sequence"/>
</dbReference>
<feature type="domain" description="Serine aminopeptidase S33" evidence="1">
    <location>
        <begin position="25"/>
        <end position="250"/>
    </location>
</feature>
<reference evidence="2 3" key="1">
    <citation type="journal article" date="2016" name="Front. Microbiol.">
        <title>Comprehensive Phylogenetic Analysis of Bovine Non-aureus Staphylococci Species Based on Whole-Genome Sequencing.</title>
        <authorList>
            <person name="Naushad S."/>
            <person name="Barkema H.W."/>
            <person name="Luby C."/>
            <person name="Condas L.A."/>
            <person name="Nobrega D.B."/>
            <person name="Carson D.A."/>
            <person name="De Buck J."/>
        </authorList>
    </citation>
    <scope>NUCLEOTIDE SEQUENCE [LARGE SCALE GENOMIC DNA]</scope>
    <source>
        <strain evidence="2 3">SNUC 1231</strain>
    </source>
</reference>
<accession>A0A9Q6HM62</accession>
<evidence type="ECO:0000259" key="1">
    <source>
        <dbReference type="Pfam" id="PF12146"/>
    </source>
</evidence>